<dbReference type="EMBL" id="UZAE01012160">
    <property type="protein sequence ID" value="VDO03816.1"/>
    <property type="molecule type" value="Genomic_DNA"/>
</dbReference>
<organism evidence="4">
    <name type="scientific">Rodentolepis nana</name>
    <name type="common">Dwarf tapeworm</name>
    <name type="synonym">Hymenolepis nana</name>
    <dbReference type="NCBI Taxonomy" id="102285"/>
    <lineage>
        <taxon>Eukaryota</taxon>
        <taxon>Metazoa</taxon>
        <taxon>Spiralia</taxon>
        <taxon>Lophotrochozoa</taxon>
        <taxon>Platyhelminthes</taxon>
        <taxon>Cestoda</taxon>
        <taxon>Eucestoda</taxon>
        <taxon>Cyclophyllidea</taxon>
        <taxon>Hymenolepididae</taxon>
        <taxon>Rodentolepis</taxon>
    </lineage>
</organism>
<gene>
    <name evidence="2" type="ORF">HNAJ_LOCUS7956</name>
</gene>
<keyword evidence="3" id="KW-1185">Reference proteome</keyword>
<name>A0A158QHS2_RODNA</name>
<dbReference type="AlphaFoldDB" id="A0A158QHS2"/>
<reference evidence="4" key="1">
    <citation type="submission" date="2016-04" db="UniProtKB">
        <authorList>
            <consortium name="WormBaseParasite"/>
        </authorList>
    </citation>
    <scope>IDENTIFICATION</scope>
</reference>
<feature type="region of interest" description="Disordered" evidence="1">
    <location>
        <begin position="1"/>
        <end position="23"/>
    </location>
</feature>
<evidence type="ECO:0000313" key="2">
    <source>
        <dbReference type="EMBL" id="VDO03816.1"/>
    </source>
</evidence>
<protein>
    <submittedName>
        <fullName evidence="2 4">Uncharacterized protein</fullName>
    </submittedName>
</protein>
<dbReference type="WBParaSite" id="HNAJ_0000796001-mRNA-1">
    <property type="protein sequence ID" value="HNAJ_0000796001-mRNA-1"/>
    <property type="gene ID" value="HNAJ_0000796001"/>
</dbReference>
<evidence type="ECO:0000313" key="4">
    <source>
        <dbReference type="WBParaSite" id="HNAJ_0000796001-mRNA-1"/>
    </source>
</evidence>
<accession>A0A158QHS2</accession>
<evidence type="ECO:0000313" key="3">
    <source>
        <dbReference type="Proteomes" id="UP000278807"/>
    </source>
</evidence>
<dbReference type="Proteomes" id="UP000278807">
    <property type="component" value="Unassembled WGS sequence"/>
</dbReference>
<proteinExistence type="predicted"/>
<dbReference type="STRING" id="102285.A0A158QHS2"/>
<evidence type="ECO:0000256" key="1">
    <source>
        <dbReference type="SAM" id="MobiDB-lite"/>
    </source>
</evidence>
<feature type="compositionally biased region" description="Polar residues" evidence="1">
    <location>
        <begin position="1"/>
        <end position="10"/>
    </location>
</feature>
<reference evidence="2 3" key="2">
    <citation type="submission" date="2018-11" db="EMBL/GenBank/DDBJ databases">
        <authorList>
            <consortium name="Pathogen Informatics"/>
        </authorList>
    </citation>
    <scope>NUCLEOTIDE SEQUENCE [LARGE SCALE GENOMIC DNA]</scope>
</reference>
<sequence>MLMFSETTTSDENELHAKPLNFNQHPDKLCNDRCAKKTIPRGKTKHYQVFWSDHLEELKRKLDALHNTADQTGRAEDLQAWRRQSAVLRQAINES</sequence>